<dbReference type="AlphaFoldDB" id="A0A2J8KJ60"/>
<dbReference type="EMBL" id="NBAG03000363">
    <property type="protein sequence ID" value="PNI35046.1"/>
    <property type="molecule type" value="Genomic_DNA"/>
</dbReference>
<proteinExistence type="predicted"/>
<dbReference type="Proteomes" id="UP000236370">
    <property type="component" value="Unassembled WGS sequence"/>
</dbReference>
<accession>A0A2J8KJ60</accession>
<sequence length="172" mass="18837">MTSGPQTNQPKKHLTNFKSVTKETRFIRGLKTLAPVTDWEGSLPLVFNHCRDASLDYTPTFQGCQTTQGCLPWSFTTSGKSRFSGEGASTPIPSLLVSTPSLLFQGQGKYPNSFSPCLYPFSAFPGTGRVPQPLLSLSLPLLCFSRDRASTPTPSLLVSTPSLLFWERGKYP</sequence>
<evidence type="ECO:0000313" key="2">
    <source>
        <dbReference type="Proteomes" id="UP000236370"/>
    </source>
</evidence>
<name>A0A2J8KJ60_PANTR</name>
<comment type="caution">
    <text evidence="1">The sequence shown here is derived from an EMBL/GenBank/DDBJ whole genome shotgun (WGS) entry which is preliminary data.</text>
</comment>
<reference evidence="1 2" key="1">
    <citation type="submission" date="2017-12" db="EMBL/GenBank/DDBJ databases">
        <title>High-resolution comparative analysis of great ape genomes.</title>
        <authorList>
            <person name="Pollen A."/>
            <person name="Hastie A."/>
            <person name="Hormozdiari F."/>
            <person name="Dougherty M."/>
            <person name="Liu R."/>
            <person name="Chaisson M."/>
            <person name="Hoppe E."/>
            <person name="Hill C."/>
            <person name="Pang A."/>
            <person name="Hillier L."/>
            <person name="Baker C."/>
            <person name="Armstrong J."/>
            <person name="Shendure J."/>
            <person name="Paten B."/>
            <person name="Wilson R."/>
            <person name="Chao H."/>
            <person name="Schneider V."/>
            <person name="Ventura M."/>
            <person name="Kronenberg Z."/>
            <person name="Murali S."/>
            <person name="Gordon D."/>
            <person name="Cantsilieris S."/>
            <person name="Munson K."/>
            <person name="Nelson B."/>
            <person name="Raja A."/>
            <person name="Underwood J."/>
            <person name="Diekhans M."/>
            <person name="Fiddes I."/>
            <person name="Haussler D."/>
            <person name="Eichler E."/>
        </authorList>
    </citation>
    <scope>NUCLEOTIDE SEQUENCE [LARGE SCALE GENOMIC DNA]</scope>
    <source>
        <strain evidence="1">Yerkes chimp pedigree #C0471</strain>
    </source>
</reference>
<protein>
    <submittedName>
        <fullName evidence="1">Uncharacterized protein</fullName>
    </submittedName>
</protein>
<evidence type="ECO:0000313" key="1">
    <source>
        <dbReference type="EMBL" id="PNI35046.1"/>
    </source>
</evidence>
<gene>
    <name evidence="1" type="ORF">CK820_G0038434</name>
</gene>
<organism evidence="1 2">
    <name type="scientific">Pan troglodytes</name>
    <name type="common">Chimpanzee</name>
    <dbReference type="NCBI Taxonomy" id="9598"/>
    <lineage>
        <taxon>Eukaryota</taxon>
        <taxon>Metazoa</taxon>
        <taxon>Chordata</taxon>
        <taxon>Craniata</taxon>
        <taxon>Vertebrata</taxon>
        <taxon>Euteleostomi</taxon>
        <taxon>Mammalia</taxon>
        <taxon>Eutheria</taxon>
        <taxon>Euarchontoglires</taxon>
        <taxon>Primates</taxon>
        <taxon>Haplorrhini</taxon>
        <taxon>Catarrhini</taxon>
        <taxon>Hominidae</taxon>
        <taxon>Pan</taxon>
    </lineage>
</organism>